<reference evidence="1 2" key="1">
    <citation type="submission" date="2020-08" db="EMBL/GenBank/DDBJ databases">
        <title>Genomic Encyclopedia of Type Strains, Phase IV (KMG-IV): sequencing the most valuable type-strain genomes for metagenomic binning, comparative biology and taxonomic classification.</title>
        <authorList>
            <person name="Goeker M."/>
        </authorList>
    </citation>
    <scope>NUCLEOTIDE SEQUENCE [LARGE SCALE GENOMIC DNA]</scope>
    <source>
        <strain evidence="1 2">DSM 22071</strain>
    </source>
</reference>
<protein>
    <submittedName>
        <fullName evidence="1">Uncharacterized protein</fullName>
    </submittedName>
</protein>
<gene>
    <name evidence="1" type="ORF">HNR37_001230</name>
</gene>
<keyword evidence="2" id="KW-1185">Reference proteome</keyword>
<organism evidence="1 2">
    <name type="scientific">Desulfurispira natronophila</name>
    <dbReference type="NCBI Taxonomy" id="682562"/>
    <lineage>
        <taxon>Bacteria</taxon>
        <taxon>Pseudomonadati</taxon>
        <taxon>Chrysiogenota</taxon>
        <taxon>Chrysiogenia</taxon>
        <taxon>Chrysiogenales</taxon>
        <taxon>Chrysiogenaceae</taxon>
        <taxon>Desulfurispira</taxon>
    </lineage>
</organism>
<name>A0A7W8DGV3_9BACT</name>
<evidence type="ECO:0000313" key="2">
    <source>
        <dbReference type="Proteomes" id="UP000528322"/>
    </source>
</evidence>
<accession>A0A7W8DGV3</accession>
<sequence length="78" mass="8958">MKAAMVGMESREQEVSIRRLRRWAQIDLARSCSLHSPATSYQLPATSYQLPATSYQLPATSYQPFHPVWSWPLGFNCR</sequence>
<evidence type="ECO:0000313" key="1">
    <source>
        <dbReference type="EMBL" id="MBB5021916.1"/>
    </source>
</evidence>
<comment type="caution">
    <text evidence="1">The sequence shown here is derived from an EMBL/GenBank/DDBJ whole genome shotgun (WGS) entry which is preliminary data.</text>
</comment>
<proteinExistence type="predicted"/>
<dbReference type="AlphaFoldDB" id="A0A7W8DGV3"/>
<dbReference type="Proteomes" id="UP000528322">
    <property type="component" value="Unassembled WGS sequence"/>
</dbReference>
<dbReference type="EMBL" id="JACHID010000006">
    <property type="protein sequence ID" value="MBB5021916.1"/>
    <property type="molecule type" value="Genomic_DNA"/>
</dbReference>